<dbReference type="PANTHER" id="PTHR43343">
    <property type="entry name" value="PEPTIDASE S12"/>
    <property type="match status" value="1"/>
</dbReference>
<gene>
    <name evidence="5" type="ORF">ACFPOE_17760</name>
</gene>
<dbReference type="InterPro" id="IPR001478">
    <property type="entry name" value="PDZ"/>
</dbReference>
<evidence type="ECO:0000256" key="2">
    <source>
        <dbReference type="ARBA" id="ARBA00022801"/>
    </source>
</evidence>
<dbReference type="Pfam" id="PF13365">
    <property type="entry name" value="Trypsin_2"/>
    <property type="match status" value="1"/>
</dbReference>
<dbReference type="SMART" id="SM00228">
    <property type="entry name" value="PDZ"/>
    <property type="match status" value="1"/>
</dbReference>
<accession>A0ABW0NFI5</accession>
<dbReference type="GO" id="GO:0006508">
    <property type="term" value="P:proteolysis"/>
    <property type="evidence" value="ECO:0007669"/>
    <property type="project" value="UniProtKB-KW"/>
</dbReference>
<dbReference type="InterPro" id="IPR009003">
    <property type="entry name" value="Peptidase_S1_PA"/>
</dbReference>
<dbReference type="SUPFAM" id="SSF50494">
    <property type="entry name" value="Trypsin-like serine proteases"/>
    <property type="match status" value="1"/>
</dbReference>
<dbReference type="Proteomes" id="UP001596037">
    <property type="component" value="Unassembled WGS sequence"/>
</dbReference>
<dbReference type="Gene3D" id="2.40.10.120">
    <property type="match status" value="1"/>
</dbReference>
<comment type="caution">
    <text evidence="5">The sequence shown here is derived from an EMBL/GenBank/DDBJ whole genome shotgun (WGS) entry which is preliminary data.</text>
</comment>
<dbReference type="EC" id="3.4.21.-" evidence="5"/>
<dbReference type="SUPFAM" id="SSF50156">
    <property type="entry name" value="PDZ domain-like"/>
    <property type="match status" value="1"/>
</dbReference>
<keyword evidence="6" id="KW-1185">Reference proteome</keyword>
<dbReference type="RefSeq" id="WP_376851620.1">
    <property type="nucleotide sequence ID" value="NZ_JBHSMF010000009.1"/>
</dbReference>
<dbReference type="InterPro" id="IPR001940">
    <property type="entry name" value="Peptidase_S1C"/>
</dbReference>
<name>A0ABW0NFI5_9BURK</name>
<dbReference type="Gene3D" id="2.30.42.10">
    <property type="match status" value="1"/>
</dbReference>
<evidence type="ECO:0000313" key="5">
    <source>
        <dbReference type="EMBL" id="MFC5499396.1"/>
    </source>
</evidence>
<evidence type="ECO:0000259" key="4">
    <source>
        <dbReference type="PROSITE" id="PS50106"/>
    </source>
</evidence>
<dbReference type="PROSITE" id="PS51257">
    <property type="entry name" value="PROKAR_LIPOPROTEIN"/>
    <property type="match status" value="1"/>
</dbReference>
<proteinExistence type="predicted"/>
<dbReference type="CDD" id="cd06779">
    <property type="entry name" value="cpPDZ_Deg_HtrA-like"/>
    <property type="match status" value="1"/>
</dbReference>
<dbReference type="EMBL" id="JBHSMF010000009">
    <property type="protein sequence ID" value="MFC5499396.1"/>
    <property type="molecule type" value="Genomic_DNA"/>
</dbReference>
<dbReference type="PANTHER" id="PTHR43343:SF3">
    <property type="entry name" value="PROTEASE DO-LIKE 8, CHLOROPLASTIC"/>
    <property type="match status" value="1"/>
</dbReference>
<feature type="signal peptide" evidence="3">
    <location>
        <begin position="1"/>
        <end position="23"/>
    </location>
</feature>
<dbReference type="PRINTS" id="PR00834">
    <property type="entry name" value="PROTEASES2C"/>
</dbReference>
<evidence type="ECO:0000256" key="3">
    <source>
        <dbReference type="SAM" id="SignalP"/>
    </source>
</evidence>
<evidence type="ECO:0000256" key="1">
    <source>
        <dbReference type="ARBA" id="ARBA00022670"/>
    </source>
</evidence>
<organism evidence="5 6">
    <name type="scientific">Caenimonas terrae</name>
    <dbReference type="NCBI Taxonomy" id="696074"/>
    <lineage>
        <taxon>Bacteria</taxon>
        <taxon>Pseudomonadati</taxon>
        <taxon>Pseudomonadota</taxon>
        <taxon>Betaproteobacteria</taxon>
        <taxon>Burkholderiales</taxon>
        <taxon>Comamonadaceae</taxon>
        <taxon>Caenimonas</taxon>
    </lineage>
</organism>
<keyword evidence="3" id="KW-0732">Signal</keyword>
<dbReference type="Pfam" id="PF17820">
    <property type="entry name" value="PDZ_6"/>
    <property type="match status" value="1"/>
</dbReference>
<dbReference type="InterPro" id="IPR051201">
    <property type="entry name" value="Chloro_Bact_Ser_Proteases"/>
</dbReference>
<dbReference type="InterPro" id="IPR041489">
    <property type="entry name" value="PDZ_6"/>
</dbReference>
<dbReference type="GO" id="GO:0008233">
    <property type="term" value="F:peptidase activity"/>
    <property type="evidence" value="ECO:0007669"/>
    <property type="project" value="UniProtKB-KW"/>
</dbReference>
<keyword evidence="1 5" id="KW-0645">Protease</keyword>
<protein>
    <submittedName>
        <fullName evidence="5">S1C family serine protease</fullName>
        <ecNumber evidence="5">3.4.21.-</ecNumber>
    </submittedName>
</protein>
<evidence type="ECO:0000313" key="6">
    <source>
        <dbReference type="Proteomes" id="UP001596037"/>
    </source>
</evidence>
<dbReference type="InterPro" id="IPR036034">
    <property type="entry name" value="PDZ_sf"/>
</dbReference>
<feature type="chain" id="PRO_5045967543" evidence="3">
    <location>
        <begin position="24"/>
        <end position="333"/>
    </location>
</feature>
<sequence length="333" mass="34606">MRKMILVLACALLLCGCADTPLALRPGPPASFAPALARAFPLAVGVYAIGDRQRAKLGVEGEDETLQAVQVGSGFMLDASGTVATAAHVLEAATRVVVRLADGRVLPAEVVGEDPATDIAVLHVAASLPQAPVFGRSTTLQPGDWVLAIGEPFGLNRSVAAGIVSGKDRHFVDDSEVIAIQSDIAFNPGNSGGPLLDARGAIVGMNQRSILGPYGTPGVSLSAPIEVVQQIAAELQRGPIRRPRLGAQFNDLTAPEALDAGRPDARGALVSQVERGSLADRIGLRPDDIVVAMNGRPIASGADLARALLAWREAAGTRLVVVRDKAYRQLVLP</sequence>
<reference evidence="6" key="1">
    <citation type="journal article" date="2019" name="Int. J. Syst. Evol. Microbiol.">
        <title>The Global Catalogue of Microorganisms (GCM) 10K type strain sequencing project: providing services to taxonomists for standard genome sequencing and annotation.</title>
        <authorList>
            <consortium name="The Broad Institute Genomics Platform"/>
            <consortium name="The Broad Institute Genome Sequencing Center for Infectious Disease"/>
            <person name="Wu L."/>
            <person name="Ma J."/>
        </authorList>
    </citation>
    <scope>NUCLEOTIDE SEQUENCE [LARGE SCALE GENOMIC DNA]</scope>
    <source>
        <strain evidence="6">CCUG 57401</strain>
    </source>
</reference>
<feature type="domain" description="PDZ" evidence="4">
    <location>
        <begin position="232"/>
        <end position="326"/>
    </location>
</feature>
<dbReference type="PROSITE" id="PS50106">
    <property type="entry name" value="PDZ"/>
    <property type="match status" value="1"/>
</dbReference>
<keyword evidence="2 5" id="KW-0378">Hydrolase</keyword>